<proteinExistence type="predicted"/>
<evidence type="ECO:0000313" key="3">
    <source>
        <dbReference type="Proteomes" id="UP001381693"/>
    </source>
</evidence>
<sequence length="116" mass="14195">MADLKEYHRQVSDIQKALRERELYHLELEKKNMMRLHRREKRHERLKAKIKTLQGELIQDELESTQRVTLLLAQVEAIKREYEMLEAQTERLRQKKIHLHHQLINNNSLKSYIYLP</sequence>
<reference evidence="2 3" key="1">
    <citation type="submission" date="2023-11" db="EMBL/GenBank/DDBJ databases">
        <title>Halocaridina rubra genome assembly.</title>
        <authorList>
            <person name="Smith C."/>
        </authorList>
    </citation>
    <scope>NUCLEOTIDE SEQUENCE [LARGE SCALE GENOMIC DNA]</scope>
    <source>
        <strain evidence="2">EP-1</strain>
        <tissue evidence="2">Whole</tissue>
    </source>
</reference>
<keyword evidence="3" id="KW-1185">Reference proteome</keyword>
<dbReference type="AlphaFoldDB" id="A0AAN8X5G8"/>
<organism evidence="2 3">
    <name type="scientific">Halocaridina rubra</name>
    <name type="common">Hawaiian red shrimp</name>
    <dbReference type="NCBI Taxonomy" id="373956"/>
    <lineage>
        <taxon>Eukaryota</taxon>
        <taxon>Metazoa</taxon>
        <taxon>Ecdysozoa</taxon>
        <taxon>Arthropoda</taxon>
        <taxon>Crustacea</taxon>
        <taxon>Multicrustacea</taxon>
        <taxon>Malacostraca</taxon>
        <taxon>Eumalacostraca</taxon>
        <taxon>Eucarida</taxon>
        <taxon>Decapoda</taxon>
        <taxon>Pleocyemata</taxon>
        <taxon>Caridea</taxon>
        <taxon>Atyoidea</taxon>
        <taxon>Atyidae</taxon>
        <taxon>Halocaridina</taxon>
    </lineage>
</organism>
<evidence type="ECO:0000313" key="2">
    <source>
        <dbReference type="EMBL" id="KAK7072485.1"/>
    </source>
</evidence>
<accession>A0AAN8X5G8</accession>
<evidence type="ECO:0000256" key="1">
    <source>
        <dbReference type="SAM" id="Coils"/>
    </source>
</evidence>
<comment type="caution">
    <text evidence="2">The sequence shown here is derived from an EMBL/GenBank/DDBJ whole genome shotgun (WGS) entry which is preliminary data.</text>
</comment>
<protein>
    <submittedName>
        <fullName evidence="2">Uncharacterized protein</fullName>
    </submittedName>
</protein>
<gene>
    <name evidence="2" type="ORF">SK128_023946</name>
</gene>
<dbReference type="Proteomes" id="UP001381693">
    <property type="component" value="Unassembled WGS sequence"/>
</dbReference>
<feature type="coiled-coil region" evidence="1">
    <location>
        <begin position="36"/>
        <end position="95"/>
    </location>
</feature>
<name>A0AAN8X5G8_HALRR</name>
<keyword evidence="1" id="KW-0175">Coiled coil</keyword>
<dbReference type="EMBL" id="JAXCGZ010013464">
    <property type="protein sequence ID" value="KAK7072485.1"/>
    <property type="molecule type" value="Genomic_DNA"/>
</dbReference>